<sequence>VEQEAIEEHEHLRNLLEDALTFYRHHLMNTPAGKPVLEYLHNIRSLNETTIEAFGLGYAPGSWDAGLKHFASKGYDQTDLIACGLVTEREAKGDSEPASIYDRFRNRIMFPIRDERGKMTGFGARIVNPEDVPKFLNSPQTVLFDKGHILYGLDRAKKEIRTQDQSVIVEGYLDVIALHQGGFTNAVSPMGTALSEYHLRMLKRFSKRIVLALDADAAGDKATLRGLEVARQALDREPDPVFDARGLLGSEARLKADIRVTTLPEGLDPDEVVFQDADHWREIVAEARPIVVHVMETLAKEQDIEDAKVKSSIANQVLPLIEDVPDAVEREAYRQRLARLLKVDERAFTEVSKPPSRRRRPNLRQSPTASRVEGSIAGDLAIHAPPKLLEEHILSVL</sequence>
<dbReference type="CDD" id="cd03364">
    <property type="entry name" value="TOPRIM_DnaG_primases"/>
    <property type="match status" value="1"/>
</dbReference>
<dbReference type="InterPro" id="IPR013264">
    <property type="entry name" value="DNAG_N"/>
</dbReference>
<evidence type="ECO:0000313" key="3">
    <source>
        <dbReference type="EMBL" id="GAF81251.1"/>
    </source>
</evidence>
<evidence type="ECO:0000256" key="1">
    <source>
        <dbReference type="SAM" id="MobiDB-lite"/>
    </source>
</evidence>
<feature type="domain" description="Toprim" evidence="2">
    <location>
        <begin position="164"/>
        <end position="246"/>
    </location>
</feature>
<feature type="non-terminal residue" evidence="3">
    <location>
        <position position="1"/>
    </location>
</feature>
<dbReference type="Pfam" id="PF08275">
    <property type="entry name" value="DNAG_N"/>
    <property type="match status" value="1"/>
</dbReference>
<dbReference type="FunFam" id="3.40.1360.10:FF:000002">
    <property type="entry name" value="DNA primase"/>
    <property type="match status" value="1"/>
</dbReference>
<dbReference type="InterPro" id="IPR019475">
    <property type="entry name" value="DNA_primase_DnaB-bd"/>
</dbReference>
<dbReference type="PANTHER" id="PTHR30313:SF2">
    <property type="entry name" value="DNA PRIMASE"/>
    <property type="match status" value="1"/>
</dbReference>
<dbReference type="GO" id="GO:0016779">
    <property type="term" value="F:nucleotidyltransferase activity"/>
    <property type="evidence" value="ECO:0007669"/>
    <property type="project" value="InterPro"/>
</dbReference>
<dbReference type="GO" id="GO:0005737">
    <property type="term" value="C:cytoplasm"/>
    <property type="evidence" value="ECO:0007669"/>
    <property type="project" value="TreeGrafter"/>
</dbReference>
<dbReference type="Pfam" id="PF13662">
    <property type="entry name" value="Toprim_4"/>
    <property type="match status" value="1"/>
</dbReference>
<feature type="non-terminal residue" evidence="3">
    <location>
        <position position="397"/>
    </location>
</feature>
<dbReference type="AlphaFoldDB" id="X0T1L6"/>
<dbReference type="Pfam" id="PF10410">
    <property type="entry name" value="DnaB_bind"/>
    <property type="match status" value="1"/>
</dbReference>
<name>X0T1L6_9ZZZZ</name>
<dbReference type="InterPro" id="IPR037068">
    <property type="entry name" value="DNA_primase_core_N_sf"/>
</dbReference>
<protein>
    <recommendedName>
        <fullName evidence="2">Toprim domain-containing protein</fullName>
    </recommendedName>
</protein>
<comment type="caution">
    <text evidence="3">The sequence shown here is derived from an EMBL/GenBank/DDBJ whole genome shotgun (WGS) entry which is preliminary data.</text>
</comment>
<dbReference type="Gene3D" id="3.90.980.10">
    <property type="entry name" value="DNA primase, catalytic core, N-terminal domain"/>
    <property type="match status" value="1"/>
</dbReference>
<dbReference type="SMART" id="SM00493">
    <property type="entry name" value="TOPRIM"/>
    <property type="match status" value="1"/>
</dbReference>
<dbReference type="GO" id="GO:0006269">
    <property type="term" value="P:DNA replication, synthesis of primer"/>
    <property type="evidence" value="ECO:0007669"/>
    <property type="project" value="TreeGrafter"/>
</dbReference>
<proteinExistence type="predicted"/>
<evidence type="ECO:0000259" key="2">
    <source>
        <dbReference type="PROSITE" id="PS50880"/>
    </source>
</evidence>
<dbReference type="InterPro" id="IPR006171">
    <property type="entry name" value="TOPRIM_dom"/>
</dbReference>
<organism evidence="3">
    <name type="scientific">marine sediment metagenome</name>
    <dbReference type="NCBI Taxonomy" id="412755"/>
    <lineage>
        <taxon>unclassified sequences</taxon>
        <taxon>metagenomes</taxon>
        <taxon>ecological metagenomes</taxon>
    </lineage>
</organism>
<feature type="region of interest" description="Disordered" evidence="1">
    <location>
        <begin position="351"/>
        <end position="374"/>
    </location>
</feature>
<accession>X0T1L6</accession>
<dbReference type="InterPro" id="IPR034151">
    <property type="entry name" value="TOPRIM_DnaG_bac"/>
</dbReference>
<gene>
    <name evidence="3" type="ORF">S01H1_14082</name>
</gene>
<dbReference type="EMBL" id="BARS01007305">
    <property type="protein sequence ID" value="GAF81251.1"/>
    <property type="molecule type" value="Genomic_DNA"/>
</dbReference>
<dbReference type="PROSITE" id="PS50880">
    <property type="entry name" value="TOPRIM"/>
    <property type="match status" value="1"/>
</dbReference>
<dbReference type="PANTHER" id="PTHR30313">
    <property type="entry name" value="DNA PRIMASE"/>
    <property type="match status" value="1"/>
</dbReference>
<reference evidence="3" key="1">
    <citation type="journal article" date="2014" name="Front. Microbiol.">
        <title>High frequency of phylogenetically diverse reductive dehalogenase-homologous genes in deep subseafloor sedimentary metagenomes.</title>
        <authorList>
            <person name="Kawai M."/>
            <person name="Futagami T."/>
            <person name="Toyoda A."/>
            <person name="Takaki Y."/>
            <person name="Nishi S."/>
            <person name="Hori S."/>
            <person name="Arai W."/>
            <person name="Tsubouchi T."/>
            <person name="Morono Y."/>
            <person name="Uchiyama I."/>
            <person name="Ito T."/>
            <person name="Fujiyama A."/>
            <person name="Inagaki F."/>
            <person name="Takami H."/>
        </authorList>
    </citation>
    <scope>NUCLEOTIDE SEQUENCE</scope>
    <source>
        <strain evidence="3">Expedition CK06-06</strain>
    </source>
</reference>
<dbReference type="InterPro" id="IPR050219">
    <property type="entry name" value="DnaG_primase"/>
</dbReference>
<dbReference type="SUPFAM" id="SSF56731">
    <property type="entry name" value="DNA primase core"/>
    <property type="match status" value="1"/>
</dbReference>
<dbReference type="Gene3D" id="3.40.1360.10">
    <property type="match status" value="1"/>
</dbReference>